<organism evidence="1 2">
    <name type="scientific">Trifolium pratense</name>
    <name type="common">Red clover</name>
    <dbReference type="NCBI Taxonomy" id="57577"/>
    <lineage>
        <taxon>Eukaryota</taxon>
        <taxon>Viridiplantae</taxon>
        <taxon>Streptophyta</taxon>
        <taxon>Embryophyta</taxon>
        <taxon>Tracheophyta</taxon>
        <taxon>Spermatophyta</taxon>
        <taxon>Magnoliopsida</taxon>
        <taxon>eudicotyledons</taxon>
        <taxon>Gunneridae</taxon>
        <taxon>Pentapetalae</taxon>
        <taxon>rosids</taxon>
        <taxon>fabids</taxon>
        <taxon>Fabales</taxon>
        <taxon>Fabaceae</taxon>
        <taxon>Papilionoideae</taxon>
        <taxon>50 kb inversion clade</taxon>
        <taxon>NPAAA clade</taxon>
        <taxon>Hologalegina</taxon>
        <taxon>IRL clade</taxon>
        <taxon>Trifolieae</taxon>
        <taxon>Trifolium</taxon>
    </lineage>
</organism>
<comment type="caution">
    <text evidence="1">The sequence shown here is derived from an EMBL/GenBank/DDBJ whole genome shotgun (WGS) entry which is preliminary data.</text>
</comment>
<reference evidence="1" key="1">
    <citation type="submission" date="2023-10" db="EMBL/GenBank/DDBJ databases">
        <authorList>
            <person name="Rodriguez Cubillos JULIANA M."/>
            <person name="De Vega J."/>
        </authorList>
    </citation>
    <scope>NUCLEOTIDE SEQUENCE</scope>
</reference>
<keyword evidence="2" id="KW-1185">Reference proteome</keyword>
<sequence length="648" mass="73932">MNFNHAKRTKTMVAAELYLPDECWELILTFLINHDDKKKKSNSLDVTFFSRHFQRFPSHSDLKSFSVVSKQLLSITNRLRFSLTIFNNAHPLPINLFHRFTNLTSLDLSYYYDDLNHLLCQISCFPLSLTSLNLSHQPGIPVNGLRSFSKNITTLTSLSCSGMKCINSSDLFLIADCLPLLEELDLSDPVYLNTVYNFNFNSGLETLSLSLFKLHKVNLSGHYYINNQSLLHLFKTGKLLEEAVVSFHCLTMASIDSALHESPNLRSLSFSNLHPYTHARIGDSLLSLKGLTCLDLLSFRISDEFLKSIAMEGLPLTRLVLKNCTGYSYDGVFCLLSKCQHFQHLNLQNAYFLNDQHVDKLSSFLGDLMSINLRRCPKLTKSALFALAQNCPSLGEIIMEYTSIGKIGVENSNSSTNFVVNPQLKSLCLAHNRWLTDENITMIASIFPNLELLDLSCCTEISEKSICHVLRRCCKIRHLNVTECSKVKLIGMNFKVPRLEVLNLSFTKVDDETLYVISKNCCGLLQLLLTDCYDLTKKGMKHVVQNCTQLREINLKGCYQVNAEVVASMVFSRPSLRRSKLHFVFVPMTKRGNTSCVMDALFTNILHFCLSGENREYYYPIIYDEAYVFALNIVLFYQVFDFFQKIYK</sequence>
<dbReference type="EMBL" id="CASHSV030000206">
    <property type="protein sequence ID" value="CAJ2655294.1"/>
    <property type="molecule type" value="Genomic_DNA"/>
</dbReference>
<evidence type="ECO:0000313" key="2">
    <source>
        <dbReference type="Proteomes" id="UP001177021"/>
    </source>
</evidence>
<dbReference type="Proteomes" id="UP001177021">
    <property type="component" value="Unassembled WGS sequence"/>
</dbReference>
<gene>
    <name evidence="1" type="ORF">MILVUS5_LOCUS22259</name>
</gene>
<protein>
    <submittedName>
        <fullName evidence="1">Uncharacterized protein</fullName>
    </submittedName>
</protein>
<evidence type="ECO:0000313" key="1">
    <source>
        <dbReference type="EMBL" id="CAJ2655294.1"/>
    </source>
</evidence>
<name>A0ACB0KDA3_TRIPR</name>
<accession>A0ACB0KDA3</accession>
<proteinExistence type="predicted"/>